<dbReference type="VEuPathDB" id="FungiDB:ASPCADRAFT_206038"/>
<dbReference type="PANTHER" id="PTHR16092:SF14">
    <property type="entry name" value="EXOCYST COMPLEX COMPONENT 1 ISOFORM X1"/>
    <property type="match status" value="1"/>
</dbReference>
<dbReference type="GO" id="GO:0005546">
    <property type="term" value="F:phosphatidylinositol-4,5-bisphosphate binding"/>
    <property type="evidence" value="ECO:0007669"/>
    <property type="project" value="TreeGrafter"/>
</dbReference>
<dbReference type="CDD" id="cd13315">
    <property type="entry name" value="PH_Sec3"/>
    <property type="match status" value="1"/>
</dbReference>
<dbReference type="GO" id="GO:0006887">
    <property type="term" value="P:exocytosis"/>
    <property type="evidence" value="ECO:0007669"/>
    <property type="project" value="TreeGrafter"/>
</dbReference>
<dbReference type="GO" id="GO:0006893">
    <property type="term" value="P:Golgi to plasma membrane transport"/>
    <property type="evidence" value="ECO:0007669"/>
    <property type="project" value="TreeGrafter"/>
</dbReference>
<dbReference type="OrthoDB" id="27109at2759"/>
<dbReference type="SMART" id="SM01313">
    <property type="entry name" value="Sec3-PIP2_bind"/>
    <property type="match status" value="1"/>
</dbReference>
<dbReference type="EMBL" id="KV907497">
    <property type="protein sequence ID" value="OOF97213.1"/>
    <property type="molecule type" value="Genomic_DNA"/>
</dbReference>
<reference evidence="4" key="1">
    <citation type="journal article" date="2017" name="Genome Biol.">
        <title>Comparative genomics reveals high biological diversity and specific adaptations in the industrially and medically important fungal genus Aspergillus.</title>
        <authorList>
            <person name="de Vries R.P."/>
            <person name="Riley R."/>
            <person name="Wiebenga A."/>
            <person name="Aguilar-Osorio G."/>
            <person name="Amillis S."/>
            <person name="Uchima C.A."/>
            <person name="Anderluh G."/>
            <person name="Asadollahi M."/>
            <person name="Askin M."/>
            <person name="Barry K."/>
            <person name="Battaglia E."/>
            <person name="Bayram O."/>
            <person name="Benocci T."/>
            <person name="Braus-Stromeyer S.A."/>
            <person name="Caldana C."/>
            <person name="Canovas D."/>
            <person name="Cerqueira G.C."/>
            <person name="Chen F."/>
            <person name="Chen W."/>
            <person name="Choi C."/>
            <person name="Clum A."/>
            <person name="Dos Santos R.A."/>
            <person name="Damasio A.R."/>
            <person name="Diallinas G."/>
            <person name="Emri T."/>
            <person name="Fekete E."/>
            <person name="Flipphi M."/>
            <person name="Freyberg S."/>
            <person name="Gallo A."/>
            <person name="Gournas C."/>
            <person name="Habgood R."/>
            <person name="Hainaut M."/>
            <person name="Harispe M.L."/>
            <person name="Henrissat B."/>
            <person name="Hilden K.S."/>
            <person name="Hope R."/>
            <person name="Hossain A."/>
            <person name="Karabika E."/>
            <person name="Karaffa L."/>
            <person name="Karanyi Z."/>
            <person name="Krasevec N."/>
            <person name="Kuo A."/>
            <person name="Kusch H."/>
            <person name="LaButti K."/>
            <person name="Lagendijk E.L."/>
            <person name="Lapidus A."/>
            <person name="Levasseur A."/>
            <person name="Lindquist E."/>
            <person name="Lipzen A."/>
            <person name="Logrieco A.F."/>
            <person name="MacCabe A."/>
            <person name="Maekelae M.R."/>
            <person name="Malavazi I."/>
            <person name="Melin P."/>
            <person name="Meyer V."/>
            <person name="Mielnichuk N."/>
            <person name="Miskei M."/>
            <person name="Molnar A.P."/>
            <person name="Mule G."/>
            <person name="Ngan C.Y."/>
            <person name="Orejas M."/>
            <person name="Orosz E."/>
            <person name="Ouedraogo J.P."/>
            <person name="Overkamp K.M."/>
            <person name="Park H.-S."/>
            <person name="Perrone G."/>
            <person name="Piumi F."/>
            <person name="Punt P.J."/>
            <person name="Ram A.F."/>
            <person name="Ramon A."/>
            <person name="Rauscher S."/>
            <person name="Record E."/>
            <person name="Riano-Pachon D.M."/>
            <person name="Robert V."/>
            <person name="Roehrig J."/>
            <person name="Ruller R."/>
            <person name="Salamov A."/>
            <person name="Salih N.S."/>
            <person name="Samson R.A."/>
            <person name="Sandor E."/>
            <person name="Sanguinetti M."/>
            <person name="Schuetze T."/>
            <person name="Sepcic K."/>
            <person name="Shelest E."/>
            <person name="Sherlock G."/>
            <person name="Sophianopoulou V."/>
            <person name="Squina F.M."/>
            <person name="Sun H."/>
            <person name="Susca A."/>
            <person name="Todd R.B."/>
            <person name="Tsang A."/>
            <person name="Unkles S.E."/>
            <person name="van de Wiele N."/>
            <person name="van Rossen-Uffink D."/>
            <person name="Oliveira J.V."/>
            <person name="Vesth T.C."/>
            <person name="Visser J."/>
            <person name="Yu J.-H."/>
            <person name="Zhou M."/>
            <person name="Andersen M.R."/>
            <person name="Archer D.B."/>
            <person name="Baker S.E."/>
            <person name="Benoit I."/>
            <person name="Brakhage A.A."/>
            <person name="Braus G.H."/>
            <person name="Fischer R."/>
            <person name="Frisvad J.C."/>
            <person name="Goldman G.H."/>
            <person name="Houbraken J."/>
            <person name="Oakley B."/>
            <person name="Pocsi I."/>
            <person name="Scazzocchio C."/>
            <person name="Seiboth B."/>
            <person name="vanKuyk P.A."/>
            <person name="Wortman J."/>
            <person name="Dyer P.S."/>
            <person name="Grigoriev I.V."/>
        </authorList>
    </citation>
    <scope>NUCLEOTIDE SEQUENCE [LARGE SCALE GENOMIC DNA]</scope>
    <source>
        <strain evidence="4">ITEM 5010</strain>
    </source>
</reference>
<dbReference type="Gene3D" id="2.30.29.90">
    <property type="match status" value="1"/>
</dbReference>
<name>A0A1R3RRU5_ASPC5</name>
<accession>A0A1R3RRU5</accession>
<evidence type="ECO:0000256" key="1">
    <source>
        <dbReference type="SAM" id="MobiDB-lite"/>
    </source>
</evidence>
<evidence type="ECO:0000313" key="3">
    <source>
        <dbReference type="EMBL" id="OOF97213.1"/>
    </source>
</evidence>
<dbReference type="PANTHER" id="PTHR16092">
    <property type="entry name" value="SEC3/SYNTAXIN-RELATED"/>
    <property type="match status" value="1"/>
</dbReference>
<dbReference type="OMA" id="IMEDAAY"/>
<dbReference type="Pfam" id="PF15277">
    <property type="entry name" value="Sec3-PIP2_bind"/>
    <property type="match status" value="1"/>
</dbReference>
<evidence type="ECO:0000313" key="4">
    <source>
        <dbReference type="Proteomes" id="UP000188318"/>
    </source>
</evidence>
<dbReference type="GO" id="GO:0005886">
    <property type="term" value="C:plasma membrane"/>
    <property type="evidence" value="ECO:0007669"/>
    <property type="project" value="TreeGrafter"/>
</dbReference>
<protein>
    <recommendedName>
        <fullName evidence="2">Exocyst complex component Sec3 PIP2-binding N-terminal domain-containing protein</fullName>
    </recommendedName>
</protein>
<sequence>MSSRDRMRGPPPGEVPPQRDPRRAGDGRNGGIAGPGDGTTSRAEKFEDEKRRIMHSCFGKKDNDGSLAESYITHVRIMEDAAYPSTPAPPNSPPENKKPRVIIVAVRRSGRVRMHKARENNDGTFSIGKTWMLDDLSSIQSYNALVPSSPLEQQYKQWAGSVGFVVTVGKPYYWHARTSKEKEFFIGSLV</sequence>
<dbReference type="InterPro" id="IPR028258">
    <property type="entry name" value="Sec3-PIP2_bind"/>
</dbReference>
<dbReference type="GO" id="GO:0000145">
    <property type="term" value="C:exocyst"/>
    <property type="evidence" value="ECO:0007669"/>
    <property type="project" value="TreeGrafter"/>
</dbReference>
<dbReference type="AlphaFoldDB" id="A0A1R3RRU5"/>
<feature type="domain" description="Exocyst complex component Sec3 PIP2-binding N-terminal" evidence="2">
    <location>
        <begin position="95"/>
        <end position="190"/>
    </location>
</feature>
<dbReference type="Proteomes" id="UP000188318">
    <property type="component" value="Unassembled WGS sequence"/>
</dbReference>
<organism evidence="3 4">
    <name type="scientific">Aspergillus carbonarius (strain ITEM 5010)</name>
    <dbReference type="NCBI Taxonomy" id="602072"/>
    <lineage>
        <taxon>Eukaryota</taxon>
        <taxon>Fungi</taxon>
        <taxon>Dikarya</taxon>
        <taxon>Ascomycota</taxon>
        <taxon>Pezizomycotina</taxon>
        <taxon>Eurotiomycetes</taxon>
        <taxon>Eurotiomycetidae</taxon>
        <taxon>Eurotiales</taxon>
        <taxon>Aspergillaceae</taxon>
        <taxon>Aspergillus</taxon>
        <taxon>Aspergillus subgen. Circumdati</taxon>
    </lineage>
</organism>
<feature type="compositionally biased region" description="Gly residues" evidence="1">
    <location>
        <begin position="27"/>
        <end position="37"/>
    </location>
</feature>
<keyword evidence="4" id="KW-1185">Reference proteome</keyword>
<feature type="compositionally biased region" description="Basic and acidic residues" evidence="1">
    <location>
        <begin position="17"/>
        <end position="26"/>
    </location>
</feature>
<feature type="region of interest" description="Disordered" evidence="1">
    <location>
        <begin position="1"/>
        <end position="48"/>
    </location>
</feature>
<evidence type="ECO:0000259" key="2">
    <source>
        <dbReference type="SMART" id="SM01313"/>
    </source>
</evidence>
<dbReference type="STRING" id="602072.A0A1R3RRU5"/>
<dbReference type="FunFam" id="2.30.29.90:FF:000003">
    <property type="entry name" value="Exocyst complex component Sec3"/>
    <property type="match status" value="1"/>
</dbReference>
<feature type="non-terminal residue" evidence="3">
    <location>
        <position position="190"/>
    </location>
</feature>
<proteinExistence type="predicted"/>
<gene>
    <name evidence="3" type="ORF">ASPCADRAFT_206038</name>
</gene>